<dbReference type="NCBIfam" id="TIGR01420">
    <property type="entry name" value="pilT_fam"/>
    <property type="match status" value="1"/>
</dbReference>
<dbReference type="SUPFAM" id="SSF52540">
    <property type="entry name" value="P-loop containing nucleoside triphosphate hydrolases"/>
    <property type="match status" value="1"/>
</dbReference>
<reference evidence="3" key="1">
    <citation type="submission" date="2023-04" db="EMBL/GenBank/DDBJ databases">
        <title>APH(3)-Id, a novel chromosomal aminoglycoside phosphotransferase, identified from an environmental isolate of Kluyvera intermedia DW18.</title>
        <authorList>
            <person name="Sha Y."/>
        </authorList>
    </citation>
    <scope>NUCLEOTIDE SEQUENCE</scope>
    <source>
        <strain evidence="3">DW18</strain>
    </source>
</reference>
<dbReference type="Gene3D" id="3.30.450.90">
    <property type="match status" value="1"/>
</dbReference>
<evidence type="ECO:0000313" key="4">
    <source>
        <dbReference type="Proteomes" id="UP001177527"/>
    </source>
</evidence>
<evidence type="ECO:0000256" key="1">
    <source>
        <dbReference type="ARBA" id="ARBA00006611"/>
    </source>
</evidence>
<evidence type="ECO:0000259" key="2">
    <source>
        <dbReference type="PROSITE" id="PS00662"/>
    </source>
</evidence>
<dbReference type="GO" id="GO:0005524">
    <property type="term" value="F:ATP binding"/>
    <property type="evidence" value="ECO:0007669"/>
    <property type="project" value="InterPro"/>
</dbReference>
<comment type="similarity">
    <text evidence="1">Belongs to the GSP E family.</text>
</comment>
<gene>
    <name evidence="3" type="ORF">QBD33_03905</name>
</gene>
<dbReference type="RefSeq" id="WP_280557591.1">
    <property type="nucleotide sequence ID" value="NZ_CP123488.1"/>
</dbReference>
<dbReference type="AlphaFoldDB" id="A0AA95JXK6"/>
<protein>
    <submittedName>
        <fullName evidence="3">Type IV pilus twitching motility protein PilT</fullName>
    </submittedName>
</protein>
<dbReference type="GO" id="GO:0016887">
    <property type="term" value="F:ATP hydrolysis activity"/>
    <property type="evidence" value="ECO:0007669"/>
    <property type="project" value="InterPro"/>
</dbReference>
<dbReference type="Pfam" id="PF00437">
    <property type="entry name" value="T2SSE"/>
    <property type="match status" value="1"/>
</dbReference>
<organism evidence="3 4">
    <name type="scientific">Kluyvera intermedia</name>
    <name type="common">Enterobacter intermedius</name>
    <dbReference type="NCBI Taxonomy" id="61648"/>
    <lineage>
        <taxon>Bacteria</taxon>
        <taxon>Pseudomonadati</taxon>
        <taxon>Pseudomonadota</taxon>
        <taxon>Gammaproteobacteria</taxon>
        <taxon>Enterobacterales</taxon>
        <taxon>Enterobacteriaceae</taxon>
        <taxon>Kluyvera</taxon>
    </lineage>
</organism>
<accession>A0AA95JXK6</accession>
<dbReference type="EMBL" id="CP123488">
    <property type="protein sequence ID" value="WGL56958.1"/>
    <property type="molecule type" value="Genomic_DNA"/>
</dbReference>
<evidence type="ECO:0000313" key="3">
    <source>
        <dbReference type="EMBL" id="WGL56958.1"/>
    </source>
</evidence>
<sequence>MDIQEIVALSVKHNVSDLHLCSGGMVRWRRAGRLEKAPFCAPEPQVLLSDWLSDAQSQEWQQRRQLDFALTLDDCPRMRASAYACNGGISSVLRLLPTRCPTLEQLHTPVALAELLHEESGLILVTGATGSGKSTTLAAMVDYLNHHLAGHILTLEDPVEFLHASGHCLISQREVGQHAPSFAEALRVALRQDPDVILLGELRDSETIRLALTAAETGHLVLATLHTRGAAQAIERLVDVFPASEKEPVRSQLASSLCAVLAQKLQADGGGGRVALFELLVNTPAVGNLIREGKTHQLAGVMQTSLQSGMQTFSQSYQQRLKAGMLQKAEDKSFPLSPVV</sequence>
<feature type="domain" description="Bacterial type II secretion system protein E" evidence="2">
    <location>
        <begin position="190"/>
        <end position="204"/>
    </location>
</feature>
<dbReference type="PANTHER" id="PTHR30486:SF6">
    <property type="entry name" value="TYPE IV PILUS RETRACTATION ATPASE PILT"/>
    <property type="match status" value="1"/>
</dbReference>
<dbReference type="InterPro" id="IPR027417">
    <property type="entry name" value="P-loop_NTPase"/>
</dbReference>
<dbReference type="Proteomes" id="UP001177527">
    <property type="component" value="Chromosome"/>
</dbReference>
<dbReference type="InterPro" id="IPR001482">
    <property type="entry name" value="T2SS/T4SS_dom"/>
</dbReference>
<dbReference type="InterPro" id="IPR050921">
    <property type="entry name" value="T4SS_GSP_E_ATPase"/>
</dbReference>
<name>A0AA95JXK6_KLUIN</name>
<dbReference type="InterPro" id="IPR006321">
    <property type="entry name" value="PilT/PilU"/>
</dbReference>
<dbReference type="PROSITE" id="PS00662">
    <property type="entry name" value="T2SP_E"/>
    <property type="match status" value="1"/>
</dbReference>
<proteinExistence type="inferred from homology"/>
<dbReference type="Gene3D" id="3.40.50.300">
    <property type="entry name" value="P-loop containing nucleotide triphosphate hydrolases"/>
    <property type="match status" value="1"/>
</dbReference>
<dbReference type="PANTHER" id="PTHR30486">
    <property type="entry name" value="TWITCHING MOTILITY PROTEIN PILT"/>
    <property type="match status" value="1"/>
</dbReference>
<dbReference type="CDD" id="cd01131">
    <property type="entry name" value="PilT"/>
    <property type="match status" value="1"/>
</dbReference>